<evidence type="ECO:0000313" key="2">
    <source>
        <dbReference type="EMBL" id="MBB3159539.1"/>
    </source>
</evidence>
<accession>A0A7W5CLJ3</accession>
<evidence type="ECO:0000259" key="1">
    <source>
        <dbReference type="Pfam" id="PF05713"/>
    </source>
</evidence>
<organism evidence="2 3">
    <name type="scientific">Microbacterium proteolyticum</name>
    <dbReference type="NCBI Taxonomy" id="1572644"/>
    <lineage>
        <taxon>Bacteria</taxon>
        <taxon>Bacillati</taxon>
        <taxon>Actinomycetota</taxon>
        <taxon>Actinomycetes</taxon>
        <taxon>Micrococcales</taxon>
        <taxon>Microbacteriaceae</taxon>
        <taxon>Microbacterium</taxon>
    </lineage>
</organism>
<comment type="caution">
    <text evidence="2">The sequence shown here is derived from an EMBL/GenBank/DDBJ whole genome shotgun (WGS) entry which is preliminary data.</text>
</comment>
<name>A0A7W5CLJ3_9MICO</name>
<dbReference type="Proteomes" id="UP000543579">
    <property type="component" value="Unassembled WGS sequence"/>
</dbReference>
<dbReference type="InterPro" id="IPR008687">
    <property type="entry name" value="MobC"/>
</dbReference>
<feature type="domain" description="Bacterial mobilisation" evidence="1">
    <location>
        <begin position="54"/>
        <end position="93"/>
    </location>
</feature>
<dbReference type="AlphaFoldDB" id="A0A7W5CLJ3"/>
<dbReference type="Pfam" id="PF05713">
    <property type="entry name" value="MobC"/>
    <property type="match status" value="1"/>
</dbReference>
<reference evidence="2 3" key="1">
    <citation type="submission" date="2020-08" db="EMBL/GenBank/DDBJ databases">
        <title>Genomic Encyclopedia of Type Strains, Phase III (KMG-III): the genomes of soil and plant-associated and newly described type strains.</title>
        <authorList>
            <person name="Whitman W."/>
        </authorList>
    </citation>
    <scope>NUCLEOTIDE SEQUENCE [LARGE SCALE GENOMIC DNA]</scope>
    <source>
        <strain evidence="2 3">CECT 8356</strain>
    </source>
</reference>
<gene>
    <name evidence="2" type="ORF">FHS07_003274</name>
</gene>
<sequence>MTAEEEGRLLRLALAQRVTIPRLLIETTLASETGETVTERRNAIGKLFELHRLLAAVSNNVNQIAKATNATGQRQAETDATLAAVRRVAERIDAAVDELSLS</sequence>
<proteinExistence type="predicted"/>
<dbReference type="RefSeq" id="WP_343054746.1">
    <property type="nucleotide sequence ID" value="NZ_JACHXY010000006.1"/>
</dbReference>
<dbReference type="EMBL" id="JACHXY010000006">
    <property type="protein sequence ID" value="MBB3159539.1"/>
    <property type="molecule type" value="Genomic_DNA"/>
</dbReference>
<evidence type="ECO:0000313" key="3">
    <source>
        <dbReference type="Proteomes" id="UP000543579"/>
    </source>
</evidence>
<protein>
    <submittedName>
        <fullName evidence="2">C-di-GMP-related signal transduction protein</fullName>
    </submittedName>
</protein>